<proteinExistence type="predicted"/>
<evidence type="ECO:0000313" key="3">
    <source>
        <dbReference type="Proteomes" id="UP001162156"/>
    </source>
</evidence>
<sequence length="179" mass="19785">MIFHILELILENKMSEAKKFFETLNMIGSLTLAVSVPWIIFKVFRAVYLKKCYNGLAGKFVMAEQLNDIRDEVVVGEDEVVVGEGEAVAGPALELVENVAVGSIFKHQQGKPFSQEEKTLAYNIFASHSNKGASKSESVKLTSSDIGVSKRTIWTIVTEQERIGVFFVTSEEKAPPEGL</sequence>
<dbReference type="AlphaFoldDB" id="A0AAV8ZIV8"/>
<keyword evidence="1" id="KW-1133">Transmembrane helix</keyword>
<protein>
    <submittedName>
        <fullName evidence="2">Uncharacterized protein</fullName>
    </submittedName>
</protein>
<feature type="transmembrane region" description="Helical" evidence="1">
    <location>
        <begin position="20"/>
        <end position="41"/>
    </location>
</feature>
<keyword evidence="3" id="KW-1185">Reference proteome</keyword>
<gene>
    <name evidence="2" type="ORF">NQ314_005420</name>
</gene>
<evidence type="ECO:0000313" key="2">
    <source>
        <dbReference type="EMBL" id="KAJ8963727.1"/>
    </source>
</evidence>
<accession>A0AAV8ZIV8</accession>
<dbReference type="EMBL" id="JANEYF010001506">
    <property type="protein sequence ID" value="KAJ8963727.1"/>
    <property type="molecule type" value="Genomic_DNA"/>
</dbReference>
<dbReference type="Proteomes" id="UP001162156">
    <property type="component" value="Unassembled WGS sequence"/>
</dbReference>
<keyword evidence="1" id="KW-0472">Membrane</keyword>
<organism evidence="2 3">
    <name type="scientific">Rhamnusium bicolor</name>
    <dbReference type="NCBI Taxonomy" id="1586634"/>
    <lineage>
        <taxon>Eukaryota</taxon>
        <taxon>Metazoa</taxon>
        <taxon>Ecdysozoa</taxon>
        <taxon>Arthropoda</taxon>
        <taxon>Hexapoda</taxon>
        <taxon>Insecta</taxon>
        <taxon>Pterygota</taxon>
        <taxon>Neoptera</taxon>
        <taxon>Endopterygota</taxon>
        <taxon>Coleoptera</taxon>
        <taxon>Polyphaga</taxon>
        <taxon>Cucujiformia</taxon>
        <taxon>Chrysomeloidea</taxon>
        <taxon>Cerambycidae</taxon>
        <taxon>Lepturinae</taxon>
        <taxon>Rhagiini</taxon>
        <taxon>Rhamnusium</taxon>
    </lineage>
</organism>
<comment type="caution">
    <text evidence="2">The sequence shown here is derived from an EMBL/GenBank/DDBJ whole genome shotgun (WGS) entry which is preliminary data.</text>
</comment>
<evidence type="ECO:0000256" key="1">
    <source>
        <dbReference type="SAM" id="Phobius"/>
    </source>
</evidence>
<keyword evidence="1" id="KW-0812">Transmembrane</keyword>
<reference evidence="2" key="1">
    <citation type="journal article" date="2023" name="Insect Mol. Biol.">
        <title>Genome sequencing provides insights into the evolution of gene families encoding plant cell wall-degrading enzymes in longhorned beetles.</title>
        <authorList>
            <person name="Shin N.R."/>
            <person name="Okamura Y."/>
            <person name="Kirsch R."/>
            <person name="Pauchet Y."/>
        </authorList>
    </citation>
    <scope>NUCLEOTIDE SEQUENCE</scope>
    <source>
        <strain evidence="2">RBIC_L_NR</strain>
    </source>
</reference>
<name>A0AAV8ZIV8_9CUCU</name>